<feature type="region of interest" description="Disordered" evidence="12">
    <location>
        <begin position="367"/>
        <end position="388"/>
    </location>
</feature>
<dbReference type="UniPathway" id="UPA00204"/>
<dbReference type="Gene3D" id="1.10.246.130">
    <property type="match status" value="1"/>
</dbReference>
<dbReference type="InterPro" id="IPR029055">
    <property type="entry name" value="Ntn_hydrolases_N"/>
</dbReference>
<organism evidence="13 14">
    <name type="scientific">Sedimenticola thiotaurini</name>
    <dbReference type="NCBI Taxonomy" id="1543721"/>
    <lineage>
        <taxon>Bacteria</taxon>
        <taxon>Pseudomonadati</taxon>
        <taxon>Pseudomonadota</taxon>
        <taxon>Gammaproteobacteria</taxon>
        <taxon>Chromatiales</taxon>
        <taxon>Sedimenticolaceae</taxon>
        <taxon>Sedimenticola</taxon>
    </lineage>
</organism>
<dbReference type="InterPro" id="IPR043138">
    <property type="entry name" value="GGT_lsub"/>
</dbReference>
<dbReference type="NCBIfam" id="TIGR00066">
    <property type="entry name" value="g_glut_trans"/>
    <property type="match status" value="1"/>
</dbReference>
<sequence>MFCACLLLTVGTTPGWGGATQSPGVPGVQGGVVATSEPNAARIGAEILRRGGNAIDAAAAVQFALNVVEPESSGIGGGGFMLIYLADEKKSVAIDSRETAPAAATADMFVPFIDNGGFSVASTSGLSVGVPGTLKGVELALQKWGTMSLAETLQPAIALARDGFRVGRQLAESSTSSRLQNEPGNPAYDEARKVFRPGDAPLQRGQLLVQPDLARTLQLIADRGSEVFYTGEIARAIVATQQTSRAQRPEGRGLMTLEDLANYQAVIREPLSGEYRGYTITSMGPPSSGALTLLQILKLLERFPIGDSEAGFGFGSTRTLNVMIEAMRLAFADRALWMGDADFVQVPVKGLLDDDYIARRSALIDPDRRQPRVVPDDPRPFEAQQRGEKQKLAALTPTLEKGVNTTHFSIVDRHGNMVSYTTTVESAWGTGLMVPGYGFLLNNELTDFNFVPGFNPDPNHYNPGANDVAPNKRPRSSMSPSLLFRDGQPLAAYGSPGGSTIIDSVVNISINLIDHGMDIQQAVDAPRIVQTSANGSVGREIGFSEQVMQALEKLGHTLREPVDIGSVQAVVMDPADGTQYGAADRRRVGSVISLGKDERKTGN</sequence>
<dbReference type="Pfam" id="PF01019">
    <property type="entry name" value="G_glu_transpept"/>
    <property type="match status" value="1"/>
</dbReference>
<comment type="subunit">
    <text evidence="11">This enzyme consists of two polypeptide chains, which are synthesized in precursor form from a single polypeptide.</text>
</comment>
<feature type="binding site" evidence="10">
    <location>
        <begin position="476"/>
        <end position="477"/>
    </location>
    <ligand>
        <name>L-glutamate</name>
        <dbReference type="ChEBI" id="CHEBI:29985"/>
    </ligand>
</feature>
<dbReference type="KEGG" id="seds:AAY24_16415"/>
<evidence type="ECO:0000256" key="8">
    <source>
        <dbReference type="ARBA" id="ARBA00047417"/>
    </source>
</evidence>
<evidence type="ECO:0000256" key="1">
    <source>
        <dbReference type="ARBA" id="ARBA00001049"/>
    </source>
</evidence>
<evidence type="ECO:0000256" key="7">
    <source>
        <dbReference type="ARBA" id="ARBA00023315"/>
    </source>
</evidence>
<comment type="PTM">
    <text evidence="11">Cleaved by autocatalysis into a large and a small subunit.</text>
</comment>
<evidence type="ECO:0000313" key="13">
    <source>
        <dbReference type="EMBL" id="AKH22343.1"/>
    </source>
</evidence>
<dbReference type="PRINTS" id="PR01210">
    <property type="entry name" value="GGTRANSPTASE"/>
</dbReference>
<gene>
    <name evidence="13" type="ORF">AAY24_16415</name>
</gene>
<dbReference type="Proteomes" id="UP000034410">
    <property type="component" value="Chromosome"/>
</dbReference>
<dbReference type="EC" id="3.4.19.13" evidence="11"/>
<dbReference type="InterPro" id="IPR000101">
    <property type="entry name" value="GGT_peptidase"/>
</dbReference>
<dbReference type="EMBL" id="CP011412">
    <property type="protein sequence ID" value="AKH22343.1"/>
    <property type="molecule type" value="Genomic_DNA"/>
</dbReference>
<feature type="binding site" evidence="10">
    <location>
        <position position="97"/>
    </location>
    <ligand>
        <name>L-glutamate</name>
        <dbReference type="ChEBI" id="CHEBI:29985"/>
    </ligand>
</feature>
<feature type="active site" description="Nucleophile" evidence="9">
    <location>
        <position position="405"/>
    </location>
</feature>
<evidence type="ECO:0000256" key="12">
    <source>
        <dbReference type="SAM" id="MobiDB-lite"/>
    </source>
</evidence>
<evidence type="ECO:0000256" key="2">
    <source>
        <dbReference type="ARBA" id="ARBA00001089"/>
    </source>
</evidence>
<keyword evidence="5 11" id="KW-0378">Hydrolase</keyword>
<dbReference type="SUPFAM" id="SSF56235">
    <property type="entry name" value="N-terminal nucleophile aminohydrolases (Ntn hydrolases)"/>
    <property type="match status" value="1"/>
</dbReference>
<dbReference type="EC" id="2.3.2.2" evidence="11"/>
<dbReference type="GO" id="GO:0036374">
    <property type="term" value="F:glutathione hydrolase activity"/>
    <property type="evidence" value="ECO:0007669"/>
    <property type="project" value="UniProtKB-UniRule"/>
</dbReference>
<reference evidence="13 14" key="1">
    <citation type="journal article" date="2015" name="Genome Announc.">
        <title>Complete Genome Sequence of Sedimenticola thiotaurini Strain SIP-G1, a Polyphosphate- and Polyhydroxyalkanoate-Accumulating Sulfur-Oxidizing Gammaproteobacterium Isolated from Salt Marsh Sediments.</title>
        <authorList>
            <person name="Flood B.E."/>
            <person name="Jones D.S."/>
            <person name="Bailey J.V."/>
        </authorList>
    </citation>
    <scope>NUCLEOTIDE SEQUENCE [LARGE SCALE GENOMIC DNA]</scope>
    <source>
        <strain evidence="13 14">SIP-G1</strain>
    </source>
</reference>
<comment type="catalytic activity">
    <reaction evidence="1 11">
        <text>an S-substituted glutathione + H2O = an S-substituted L-cysteinylglycine + L-glutamate</text>
        <dbReference type="Rhea" id="RHEA:59468"/>
        <dbReference type="ChEBI" id="CHEBI:15377"/>
        <dbReference type="ChEBI" id="CHEBI:29985"/>
        <dbReference type="ChEBI" id="CHEBI:90779"/>
        <dbReference type="ChEBI" id="CHEBI:143103"/>
        <dbReference type="EC" id="3.4.19.13"/>
    </reaction>
</comment>
<dbReference type="PANTHER" id="PTHR43199">
    <property type="entry name" value="GLUTATHIONE HYDROLASE"/>
    <property type="match status" value="1"/>
</dbReference>
<feature type="binding site" evidence="10">
    <location>
        <position position="447"/>
    </location>
    <ligand>
        <name>L-glutamate</name>
        <dbReference type="ChEBI" id="CHEBI:29985"/>
    </ligand>
</feature>
<comment type="catalytic activity">
    <reaction evidence="8 11">
        <text>an N-terminal (5-L-glutamyl)-[peptide] + an alpha-amino acid = 5-L-glutamyl amino acid + an N-terminal L-alpha-aminoacyl-[peptide]</text>
        <dbReference type="Rhea" id="RHEA:23904"/>
        <dbReference type="Rhea" id="RHEA-COMP:9780"/>
        <dbReference type="Rhea" id="RHEA-COMP:9795"/>
        <dbReference type="ChEBI" id="CHEBI:77644"/>
        <dbReference type="ChEBI" id="CHEBI:78597"/>
        <dbReference type="ChEBI" id="CHEBI:78599"/>
        <dbReference type="ChEBI" id="CHEBI:78608"/>
        <dbReference type="EC" id="2.3.2.2"/>
    </reaction>
</comment>
<keyword evidence="14" id="KW-1185">Reference proteome</keyword>
<evidence type="ECO:0000256" key="4">
    <source>
        <dbReference type="ARBA" id="ARBA00022679"/>
    </source>
</evidence>
<feature type="region of interest" description="Disordered" evidence="12">
    <location>
        <begin position="462"/>
        <end position="481"/>
    </location>
</feature>
<dbReference type="GO" id="GO:0006751">
    <property type="term" value="P:glutathione catabolic process"/>
    <property type="evidence" value="ECO:0007669"/>
    <property type="project" value="UniProtKB-UniRule"/>
</dbReference>
<keyword evidence="6 11" id="KW-0865">Zymogen</keyword>
<evidence type="ECO:0000256" key="5">
    <source>
        <dbReference type="ARBA" id="ARBA00022801"/>
    </source>
</evidence>
<dbReference type="Gene3D" id="3.60.20.40">
    <property type="match status" value="1"/>
</dbReference>
<evidence type="ECO:0000256" key="11">
    <source>
        <dbReference type="RuleBase" id="RU368036"/>
    </source>
</evidence>
<accession>A0A0F7K5W9</accession>
<feature type="binding site" evidence="10">
    <location>
        <position position="498"/>
    </location>
    <ligand>
        <name>L-glutamate</name>
        <dbReference type="ChEBI" id="CHEBI:29985"/>
    </ligand>
</feature>
<feature type="compositionally biased region" description="Polar residues" evidence="12">
    <location>
        <begin position="171"/>
        <end position="183"/>
    </location>
</feature>
<dbReference type="AlphaFoldDB" id="A0A0F7K5W9"/>
<evidence type="ECO:0000256" key="3">
    <source>
        <dbReference type="ARBA" id="ARBA00009381"/>
    </source>
</evidence>
<evidence type="ECO:0000256" key="6">
    <source>
        <dbReference type="ARBA" id="ARBA00023145"/>
    </source>
</evidence>
<name>A0A0F7K5W9_9GAMM</name>
<keyword evidence="4 11" id="KW-0808">Transferase</keyword>
<evidence type="ECO:0000313" key="14">
    <source>
        <dbReference type="Proteomes" id="UP000034410"/>
    </source>
</evidence>
<comment type="similarity">
    <text evidence="3 11">Belongs to the gamma-glutamyltransferase family.</text>
</comment>
<keyword evidence="11" id="KW-0317">Glutathione biosynthesis</keyword>
<dbReference type="PATRIC" id="fig|1543721.4.peg.3390"/>
<comment type="pathway">
    <text evidence="11">Sulfur metabolism; glutathione metabolism.</text>
</comment>
<dbReference type="GO" id="GO:0103068">
    <property type="term" value="F:leukotriene C4 gamma-glutamyl transferase activity"/>
    <property type="evidence" value="ECO:0007669"/>
    <property type="project" value="UniProtKB-EC"/>
</dbReference>
<comment type="catalytic activity">
    <reaction evidence="2 11">
        <text>glutathione + H2O = L-cysteinylglycine + L-glutamate</text>
        <dbReference type="Rhea" id="RHEA:28807"/>
        <dbReference type="ChEBI" id="CHEBI:15377"/>
        <dbReference type="ChEBI" id="CHEBI:29985"/>
        <dbReference type="ChEBI" id="CHEBI:57925"/>
        <dbReference type="ChEBI" id="CHEBI:61694"/>
        <dbReference type="EC" id="3.4.19.13"/>
    </reaction>
</comment>
<proteinExistence type="inferred from homology"/>
<protein>
    <recommendedName>
        <fullName evidence="11">Glutathione hydrolase proenzyme</fullName>
        <ecNumber evidence="11">2.3.2.2</ecNumber>
        <ecNumber evidence="11">3.4.19.13</ecNumber>
    </recommendedName>
    <component>
        <recommendedName>
            <fullName evidence="11">Glutathione hydrolase large chain</fullName>
        </recommendedName>
    </component>
    <component>
        <recommendedName>
            <fullName evidence="11">Glutathione hydrolase small chain</fullName>
        </recommendedName>
    </component>
</protein>
<feature type="region of interest" description="Disordered" evidence="12">
    <location>
        <begin position="171"/>
        <end position="191"/>
    </location>
</feature>
<dbReference type="InterPro" id="IPR051792">
    <property type="entry name" value="GGT_bact"/>
</dbReference>
<dbReference type="GO" id="GO:0006750">
    <property type="term" value="P:glutathione biosynthetic process"/>
    <property type="evidence" value="ECO:0007669"/>
    <property type="project" value="UniProtKB-KW"/>
</dbReference>
<dbReference type="InterPro" id="IPR043137">
    <property type="entry name" value="GGT_ssub_C"/>
</dbReference>
<keyword evidence="7 11" id="KW-0012">Acyltransferase</keyword>
<dbReference type="PANTHER" id="PTHR43199:SF1">
    <property type="entry name" value="GLUTATHIONE HYDROLASE PROENZYME"/>
    <property type="match status" value="1"/>
</dbReference>
<evidence type="ECO:0000256" key="10">
    <source>
        <dbReference type="PIRSR" id="PIRSR600101-2"/>
    </source>
</evidence>
<evidence type="ECO:0000256" key="9">
    <source>
        <dbReference type="PIRSR" id="PIRSR600101-1"/>
    </source>
</evidence>